<dbReference type="InterPro" id="IPR011010">
    <property type="entry name" value="DNA_brk_join_enz"/>
</dbReference>
<protein>
    <recommendedName>
        <fullName evidence="10">Site-specific integrase</fullName>
    </recommendedName>
</protein>
<keyword evidence="9" id="KW-1185">Reference proteome</keyword>
<dbReference type="GO" id="GO:0015074">
    <property type="term" value="P:DNA integration"/>
    <property type="evidence" value="ECO:0007669"/>
    <property type="project" value="UniProtKB-KW"/>
</dbReference>
<accession>A0A412GJ03</accession>
<dbReference type="Pfam" id="PF00589">
    <property type="entry name" value="Phage_integrase"/>
    <property type="match status" value="1"/>
</dbReference>
<evidence type="ECO:0000256" key="4">
    <source>
        <dbReference type="ARBA" id="ARBA00023172"/>
    </source>
</evidence>
<dbReference type="EMBL" id="QRUU01000041">
    <property type="protein sequence ID" value="RGR94835.1"/>
    <property type="molecule type" value="Genomic_DNA"/>
</dbReference>
<keyword evidence="2" id="KW-0229">DNA integration</keyword>
<dbReference type="CDD" id="cd01185">
    <property type="entry name" value="INTN1_C_like"/>
    <property type="match status" value="1"/>
</dbReference>
<evidence type="ECO:0000313" key="8">
    <source>
        <dbReference type="EMBL" id="RGR94835.1"/>
    </source>
</evidence>
<name>A0A412GJ03_9BACT</name>
<sequence length="383" mass="44416">MNKIKYELVAHRAHSGMLAIFVKCSQYGSSIELDTDVRVFNDEWNEDYGLISKSPNSANLNLLIRKLVYSLEEIELTYAGEMTLTKLHDIFSRRGTSADWYSMWEKAMYERGLKPRTIEIHANVLRTLKRYRDTCPVTALTEEFFRGFMNYLMESGKLKYSTVCKEMHVVKAYYNIARKLYGNKVPADSLAFYHDPKDFKSTYKMKALSDDDVRIIENYAASGIADKSHELVLDQFLFMCYVGTRISDFASLSEDNFKEDNGRLWLEYTSVKTSTPVRLPMWALFDGRAEQIYSKYKTRLSEFFNVGVNRCSFNSKLQVALKKCSLKKHVTAHVARHTCASRLINRDIPITTIQQVIGHRQISMTMIYARINDNAFVRQLQKL</sequence>
<feature type="domain" description="Tyr recombinase" evidence="6">
    <location>
        <begin position="203"/>
        <end position="382"/>
    </location>
</feature>
<dbReference type="Proteomes" id="UP000285864">
    <property type="component" value="Unassembled WGS sequence"/>
</dbReference>
<keyword evidence="3 5" id="KW-0238">DNA-binding</keyword>
<evidence type="ECO:0000256" key="1">
    <source>
        <dbReference type="ARBA" id="ARBA00008857"/>
    </source>
</evidence>
<dbReference type="InterPro" id="IPR050090">
    <property type="entry name" value="Tyrosine_recombinase_XerCD"/>
</dbReference>
<evidence type="ECO:0000313" key="9">
    <source>
        <dbReference type="Proteomes" id="UP000285864"/>
    </source>
</evidence>
<reference evidence="8 9" key="1">
    <citation type="submission" date="2018-08" db="EMBL/GenBank/DDBJ databases">
        <title>A genome reference for cultivated species of the human gut microbiota.</title>
        <authorList>
            <person name="Zou Y."/>
            <person name="Xue W."/>
            <person name="Luo G."/>
        </authorList>
    </citation>
    <scope>NUCLEOTIDE SEQUENCE [LARGE SCALE GENOMIC DNA]</scope>
    <source>
        <strain evidence="8 9">AF24-2</strain>
    </source>
</reference>
<dbReference type="InterPro" id="IPR002104">
    <property type="entry name" value="Integrase_catalytic"/>
</dbReference>
<proteinExistence type="inferred from homology"/>
<evidence type="ECO:0000256" key="3">
    <source>
        <dbReference type="ARBA" id="ARBA00023125"/>
    </source>
</evidence>
<dbReference type="PANTHER" id="PTHR30349">
    <property type="entry name" value="PHAGE INTEGRASE-RELATED"/>
    <property type="match status" value="1"/>
</dbReference>
<evidence type="ECO:0000259" key="7">
    <source>
        <dbReference type="PROSITE" id="PS51900"/>
    </source>
</evidence>
<dbReference type="RefSeq" id="WP_118484710.1">
    <property type="nucleotide sequence ID" value="NZ_QRUU01000041.1"/>
</dbReference>
<dbReference type="PROSITE" id="PS51900">
    <property type="entry name" value="CB"/>
    <property type="match status" value="1"/>
</dbReference>
<dbReference type="InterPro" id="IPR013762">
    <property type="entry name" value="Integrase-like_cat_sf"/>
</dbReference>
<dbReference type="InterPro" id="IPR025269">
    <property type="entry name" value="SAM-like_dom"/>
</dbReference>
<comment type="caution">
    <text evidence="8">The sequence shown here is derived from an EMBL/GenBank/DDBJ whole genome shotgun (WGS) entry which is preliminary data.</text>
</comment>
<dbReference type="Gene3D" id="1.10.443.10">
    <property type="entry name" value="Intergrase catalytic core"/>
    <property type="match status" value="1"/>
</dbReference>
<keyword evidence="4" id="KW-0233">DNA recombination</keyword>
<evidence type="ECO:0000259" key="6">
    <source>
        <dbReference type="PROSITE" id="PS51898"/>
    </source>
</evidence>
<dbReference type="GO" id="GO:0006310">
    <property type="term" value="P:DNA recombination"/>
    <property type="evidence" value="ECO:0007669"/>
    <property type="project" value="UniProtKB-KW"/>
</dbReference>
<comment type="similarity">
    <text evidence="1">Belongs to the 'phage' integrase family.</text>
</comment>
<gene>
    <name evidence="8" type="ORF">DWY20_09680</name>
</gene>
<dbReference type="Gene3D" id="1.10.150.130">
    <property type="match status" value="1"/>
</dbReference>
<dbReference type="SUPFAM" id="SSF56349">
    <property type="entry name" value="DNA breaking-rejoining enzymes"/>
    <property type="match status" value="1"/>
</dbReference>
<dbReference type="AlphaFoldDB" id="A0A412GJ03"/>
<dbReference type="PROSITE" id="PS51898">
    <property type="entry name" value="TYR_RECOMBINASE"/>
    <property type="match status" value="1"/>
</dbReference>
<dbReference type="PANTHER" id="PTHR30349:SF64">
    <property type="entry name" value="PROPHAGE INTEGRASE INTD-RELATED"/>
    <property type="match status" value="1"/>
</dbReference>
<dbReference type="GO" id="GO:0003677">
    <property type="term" value="F:DNA binding"/>
    <property type="evidence" value="ECO:0007669"/>
    <property type="project" value="UniProtKB-UniRule"/>
</dbReference>
<dbReference type="InterPro" id="IPR010998">
    <property type="entry name" value="Integrase_recombinase_N"/>
</dbReference>
<dbReference type="InterPro" id="IPR044068">
    <property type="entry name" value="CB"/>
</dbReference>
<evidence type="ECO:0008006" key="10">
    <source>
        <dbReference type="Google" id="ProtNLM"/>
    </source>
</evidence>
<dbReference type="Pfam" id="PF13102">
    <property type="entry name" value="Phage_int_SAM_5"/>
    <property type="match status" value="1"/>
</dbReference>
<feature type="domain" description="Core-binding (CB)" evidence="7">
    <location>
        <begin position="95"/>
        <end position="178"/>
    </location>
</feature>
<evidence type="ECO:0000256" key="5">
    <source>
        <dbReference type="PROSITE-ProRule" id="PRU01248"/>
    </source>
</evidence>
<organism evidence="8 9">
    <name type="scientific">Phocaeicola coprocola</name>
    <dbReference type="NCBI Taxonomy" id="310298"/>
    <lineage>
        <taxon>Bacteria</taxon>
        <taxon>Pseudomonadati</taxon>
        <taxon>Bacteroidota</taxon>
        <taxon>Bacteroidia</taxon>
        <taxon>Bacteroidales</taxon>
        <taxon>Bacteroidaceae</taxon>
        <taxon>Phocaeicola</taxon>
    </lineage>
</organism>
<evidence type="ECO:0000256" key="2">
    <source>
        <dbReference type="ARBA" id="ARBA00022908"/>
    </source>
</evidence>